<keyword evidence="4" id="KW-1185">Reference proteome</keyword>
<organism evidence="3 4">
    <name type="scientific">Desulfonatronospira thiodismutans ASO3-1</name>
    <dbReference type="NCBI Taxonomy" id="555779"/>
    <lineage>
        <taxon>Bacteria</taxon>
        <taxon>Pseudomonadati</taxon>
        <taxon>Thermodesulfobacteriota</taxon>
        <taxon>Desulfovibrionia</taxon>
        <taxon>Desulfovibrionales</taxon>
        <taxon>Desulfonatronovibrionaceae</taxon>
        <taxon>Desulfonatronospira</taxon>
    </lineage>
</organism>
<feature type="domain" description="Ferrous iron transporter FeoA-like" evidence="2">
    <location>
        <begin position="26"/>
        <end position="94"/>
    </location>
</feature>
<dbReference type="Proteomes" id="UP000005496">
    <property type="component" value="Unassembled WGS sequence"/>
</dbReference>
<dbReference type="Pfam" id="PF04023">
    <property type="entry name" value="FeoA"/>
    <property type="match status" value="1"/>
</dbReference>
<dbReference type="AlphaFoldDB" id="D6SRG2"/>
<comment type="caution">
    <text evidence="3">The sequence shown here is derived from an EMBL/GenBank/DDBJ whole genome shotgun (WGS) entry which is preliminary data.</text>
</comment>
<evidence type="ECO:0000259" key="2">
    <source>
        <dbReference type="SMART" id="SM00899"/>
    </source>
</evidence>
<dbReference type="InterPro" id="IPR007167">
    <property type="entry name" value="Fe-transptr_FeoA-like"/>
</dbReference>
<dbReference type="eggNOG" id="COG1918">
    <property type="taxonomic scope" value="Bacteria"/>
</dbReference>
<sequence length="103" mass="11830">MFKMWFGRKQDTQECPHRPPECQNLRTLDCLQLDEEGEIDSIPDQALLEPLGFRPGKKVCLRCRARFGGPLVAEIEGRHTALGRSVARQIKLRKQLDLCPENE</sequence>
<dbReference type="Gene3D" id="2.30.30.90">
    <property type="match status" value="1"/>
</dbReference>
<proteinExistence type="predicted"/>
<dbReference type="OrthoDB" id="7916291at2"/>
<keyword evidence="1" id="KW-0408">Iron</keyword>
<dbReference type="InterPro" id="IPR008988">
    <property type="entry name" value="Transcriptional_repressor_C"/>
</dbReference>
<accession>D6SRG2</accession>
<evidence type="ECO:0000313" key="3">
    <source>
        <dbReference type="EMBL" id="EFI33278.1"/>
    </source>
</evidence>
<dbReference type="InterPro" id="IPR038157">
    <property type="entry name" value="FeoA_core_dom"/>
</dbReference>
<dbReference type="RefSeq" id="WP_008870636.1">
    <property type="nucleotide sequence ID" value="NZ_ACJN02000003.1"/>
</dbReference>
<evidence type="ECO:0000256" key="1">
    <source>
        <dbReference type="ARBA" id="ARBA00023004"/>
    </source>
</evidence>
<name>D6SRG2_9BACT</name>
<dbReference type="SMART" id="SM00899">
    <property type="entry name" value="FeoA"/>
    <property type="match status" value="1"/>
</dbReference>
<evidence type="ECO:0000313" key="4">
    <source>
        <dbReference type="Proteomes" id="UP000005496"/>
    </source>
</evidence>
<reference evidence="3" key="1">
    <citation type="submission" date="2010-05" db="EMBL/GenBank/DDBJ databases">
        <title>The draft genome of Desulfonatronospira thiodismutans ASO3-1.</title>
        <authorList>
            <consortium name="US DOE Joint Genome Institute (JGI-PGF)"/>
            <person name="Lucas S."/>
            <person name="Copeland A."/>
            <person name="Lapidus A."/>
            <person name="Cheng J.-F."/>
            <person name="Bruce D."/>
            <person name="Goodwin L."/>
            <person name="Pitluck S."/>
            <person name="Chertkov O."/>
            <person name="Brettin T."/>
            <person name="Detter J.C."/>
            <person name="Han C."/>
            <person name="Land M.L."/>
            <person name="Hauser L."/>
            <person name="Kyrpides N."/>
            <person name="Mikhailova N."/>
            <person name="Muyzer G."/>
            <person name="Woyke T."/>
        </authorList>
    </citation>
    <scope>NUCLEOTIDE SEQUENCE [LARGE SCALE GENOMIC DNA]</scope>
    <source>
        <strain evidence="3">ASO3-1</strain>
    </source>
</reference>
<dbReference type="GO" id="GO:0046914">
    <property type="term" value="F:transition metal ion binding"/>
    <property type="evidence" value="ECO:0007669"/>
    <property type="project" value="InterPro"/>
</dbReference>
<gene>
    <name evidence="3" type="ORF">Dthio_PD0604</name>
</gene>
<dbReference type="EMBL" id="ACJN02000003">
    <property type="protein sequence ID" value="EFI33278.1"/>
    <property type="molecule type" value="Genomic_DNA"/>
</dbReference>
<protein>
    <submittedName>
        <fullName evidence="3">FeoA family protein</fullName>
    </submittedName>
</protein>
<dbReference type="SUPFAM" id="SSF50037">
    <property type="entry name" value="C-terminal domain of transcriptional repressors"/>
    <property type="match status" value="1"/>
</dbReference>